<proteinExistence type="predicted"/>
<dbReference type="InterPro" id="IPR006140">
    <property type="entry name" value="D-isomer_DH_NAD-bd"/>
</dbReference>
<accession>A0ABM8GEF2</accession>
<dbReference type="PANTHER" id="PTHR10996">
    <property type="entry name" value="2-HYDROXYACID DEHYDROGENASE-RELATED"/>
    <property type="match status" value="1"/>
</dbReference>
<evidence type="ECO:0000313" key="5">
    <source>
        <dbReference type="Proteomes" id="UP001321498"/>
    </source>
</evidence>
<feature type="domain" description="D-isomer specific 2-hydroxyacid dehydrogenase NAD-binding" evidence="3">
    <location>
        <begin position="1"/>
        <end position="136"/>
    </location>
</feature>
<keyword evidence="5" id="KW-1185">Reference proteome</keyword>
<dbReference type="InterPro" id="IPR036291">
    <property type="entry name" value="NAD(P)-bd_dom_sf"/>
</dbReference>
<dbReference type="InterPro" id="IPR050223">
    <property type="entry name" value="D-isomer_2-hydroxyacid_DH"/>
</dbReference>
<keyword evidence="1" id="KW-0560">Oxidoreductase</keyword>
<dbReference type="RefSeq" id="WP_286276686.1">
    <property type="nucleotide sequence ID" value="NZ_AP027731.1"/>
</dbReference>
<dbReference type="SUPFAM" id="SSF51735">
    <property type="entry name" value="NAD(P)-binding Rossmann-fold domains"/>
    <property type="match status" value="1"/>
</dbReference>
<protein>
    <recommendedName>
        <fullName evidence="3">D-isomer specific 2-hydroxyacid dehydrogenase NAD-binding domain-containing protein</fullName>
    </recommendedName>
</protein>
<evidence type="ECO:0000256" key="1">
    <source>
        <dbReference type="ARBA" id="ARBA00023002"/>
    </source>
</evidence>
<dbReference type="Gene3D" id="3.40.50.720">
    <property type="entry name" value="NAD(P)-binding Rossmann-like Domain"/>
    <property type="match status" value="2"/>
</dbReference>
<reference evidence="5" key="1">
    <citation type="journal article" date="2019" name="Int. J. Syst. Evol. Microbiol.">
        <title>The Global Catalogue of Microorganisms (GCM) 10K type strain sequencing project: providing services to taxonomists for standard genome sequencing and annotation.</title>
        <authorList>
            <consortium name="The Broad Institute Genomics Platform"/>
            <consortium name="The Broad Institute Genome Sequencing Center for Infectious Disease"/>
            <person name="Wu L."/>
            <person name="Ma J."/>
        </authorList>
    </citation>
    <scope>NUCLEOTIDE SEQUENCE [LARGE SCALE GENOMIC DNA]</scope>
    <source>
        <strain evidence="5">NBRC 108725</strain>
    </source>
</reference>
<keyword evidence="2" id="KW-0520">NAD</keyword>
<gene>
    <name evidence="4" type="ORF">GCM10025866_25880</name>
</gene>
<sequence>MGAGGIAVELIRLLQPFGVHITVVRRSETPVDGAARTLPAARLDEVLPEADILVLAAASTAETQQLIGAEQLALLPETAVLVNIARGALVDTEALVDALREKRILFAGLDVTAPEPLPDGHPLWTEDRALITPHSADTPEMITPLLAERIRLNVEAFVSTGRFVGVVDPQAGY</sequence>
<evidence type="ECO:0000313" key="4">
    <source>
        <dbReference type="EMBL" id="BDZ46679.1"/>
    </source>
</evidence>
<dbReference type="Proteomes" id="UP001321498">
    <property type="component" value="Chromosome"/>
</dbReference>
<name>A0ABM8GEF2_9MICO</name>
<dbReference type="PANTHER" id="PTHR10996:SF178">
    <property type="entry name" value="2-HYDROXYACID DEHYDROGENASE YGL185C-RELATED"/>
    <property type="match status" value="1"/>
</dbReference>
<organism evidence="4 5">
    <name type="scientific">Naasia aerilata</name>
    <dbReference type="NCBI Taxonomy" id="1162966"/>
    <lineage>
        <taxon>Bacteria</taxon>
        <taxon>Bacillati</taxon>
        <taxon>Actinomycetota</taxon>
        <taxon>Actinomycetes</taxon>
        <taxon>Micrococcales</taxon>
        <taxon>Microbacteriaceae</taxon>
        <taxon>Naasia</taxon>
    </lineage>
</organism>
<evidence type="ECO:0000259" key="3">
    <source>
        <dbReference type="Pfam" id="PF02826"/>
    </source>
</evidence>
<dbReference type="EMBL" id="AP027731">
    <property type="protein sequence ID" value="BDZ46679.1"/>
    <property type="molecule type" value="Genomic_DNA"/>
</dbReference>
<dbReference type="PROSITE" id="PS00671">
    <property type="entry name" value="D_2_HYDROXYACID_DH_3"/>
    <property type="match status" value="1"/>
</dbReference>
<dbReference type="Pfam" id="PF02826">
    <property type="entry name" value="2-Hacid_dh_C"/>
    <property type="match status" value="1"/>
</dbReference>
<evidence type="ECO:0000256" key="2">
    <source>
        <dbReference type="ARBA" id="ARBA00023027"/>
    </source>
</evidence>
<dbReference type="InterPro" id="IPR029753">
    <property type="entry name" value="D-isomer_DH_CS"/>
</dbReference>